<dbReference type="GO" id="GO:0005783">
    <property type="term" value="C:endoplasmic reticulum"/>
    <property type="evidence" value="ECO:0007669"/>
    <property type="project" value="TreeGrafter"/>
</dbReference>
<evidence type="ECO:0000256" key="1">
    <source>
        <dbReference type="ARBA" id="ARBA00004126"/>
    </source>
</evidence>
<dbReference type="Pfam" id="PF09402">
    <property type="entry name" value="MSC"/>
    <property type="match status" value="1"/>
</dbReference>
<feature type="domain" description="Man1/Src1-like C-terminal" evidence="7">
    <location>
        <begin position="332"/>
        <end position="462"/>
    </location>
</feature>
<dbReference type="Pfam" id="PF12949">
    <property type="entry name" value="HeH"/>
    <property type="match status" value="1"/>
</dbReference>
<keyword evidence="3" id="KW-1133">Transmembrane helix</keyword>
<organism evidence="9 10">
    <name type="scientific">Conidiobolus coronatus (strain ATCC 28846 / CBS 209.66 / NRRL 28638)</name>
    <name type="common">Delacroixia coronata</name>
    <dbReference type="NCBI Taxonomy" id="796925"/>
    <lineage>
        <taxon>Eukaryota</taxon>
        <taxon>Fungi</taxon>
        <taxon>Fungi incertae sedis</taxon>
        <taxon>Zoopagomycota</taxon>
        <taxon>Entomophthoromycotina</taxon>
        <taxon>Entomophthoromycetes</taxon>
        <taxon>Entomophthorales</taxon>
        <taxon>Ancylistaceae</taxon>
        <taxon>Conidiobolus</taxon>
    </lineage>
</organism>
<dbReference type="AlphaFoldDB" id="A0A137NYC2"/>
<reference evidence="9 10" key="1">
    <citation type="journal article" date="2015" name="Genome Biol. Evol.">
        <title>Phylogenomic analyses indicate that early fungi evolved digesting cell walls of algal ancestors of land plants.</title>
        <authorList>
            <person name="Chang Y."/>
            <person name="Wang S."/>
            <person name="Sekimoto S."/>
            <person name="Aerts A.L."/>
            <person name="Choi C."/>
            <person name="Clum A."/>
            <person name="LaButti K.M."/>
            <person name="Lindquist E.A."/>
            <person name="Yee Ngan C."/>
            <person name="Ohm R.A."/>
            <person name="Salamov A.A."/>
            <person name="Grigoriev I.V."/>
            <person name="Spatafora J.W."/>
            <person name="Berbee M.L."/>
        </authorList>
    </citation>
    <scope>NUCLEOTIDE SEQUENCE [LARGE SCALE GENOMIC DNA]</scope>
    <source>
        <strain evidence="9 10">NRRL 28638</strain>
    </source>
</reference>
<evidence type="ECO:0000256" key="6">
    <source>
        <dbReference type="SAM" id="MobiDB-lite"/>
    </source>
</evidence>
<feature type="domain" description="HeH/LEM" evidence="8">
    <location>
        <begin position="13"/>
        <end position="46"/>
    </location>
</feature>
<dbReference type="Proteomes" id="UP000070444">
    <property type="component" value="Unassembled WGS sequence"/>
</dbReference>
<feature type="compositionally biased region" description="Polar residues" evidence="6">
    <location>
        <begin position="194"/>
        <end position="203"/>
    </location>
</feature>
<keyword evidence="5" id="KW-0539">Nucleus</keyword>
<name>A0A137NYC2_CONC2</name>
<evidence type="ECO:0000256" key="5">
    <source>
        <dbReference type="ARBA" id="ARBA00023242"/>
    </source>
</evidence>
<dbReference type="PANTHER" id="PTHR47808">
    <property type="entry name" value="INNER NUCLEAR MEMBRANE PROTEIN HEH2-RELATED"/>
    <property type="match status" value="1"/>
</dbReference>
<dbReference type="OrthoDB" id="5376590at2759"/>
<evidence type="ECO:0000256" key="4">
    <source>
        <dbReference type="ARBA" id="ARBA00023136"/>
    </source>
</evidence>
<dbReference type="PANTHER" id="PTHR47808:SF2">
    <property type="entry name" value="LEM DOMAIN-CONTAINING PROTEIN 2"/>
    <property type="match status" value="1"/>
</dbReference>
<keyword evidence="2" id="KW-0812">Transmembrane</keyword>
<feature type="compositionally biased region" description="Polar residues" evidence="6">
    <location>
        <begin position="122"/>
        <end position="138"/>
    </location>
</feature>
<dbReference type="GO" id="GO:0005637">
    <property type="term" value="C:nuclear inner membrane"/>
    <property type="evidence" value="ECO:0007669"/>
    <property type="project" value="InterPro"/>
</dbReference>
<dbReference type="InterPro" id="IPR018996">
    <property type="entry name" value="Man1/Src1-like_C"/>
</dbReference>
<dbReference type="InterPro" id="IPR025856">
    <property type="entry name" value="HeH/LEM_domain"/>
</dbReference>
<evidence type="ECO:0000313" key="10">
    <source>
        <dbReference type="Proteomes" id="UP000070444"/>
    </source>
</evidence>
<dbReference type="InterPro" id="IPR044780">
    <property type="entry name" value="Heh2/Src1"/>
</dbReference>
<feature type="compositionally biased region" description="Low complexity" evidence="6">
    <location>
        <begin position="163"/>
        <end position="178"/>
    </location>
</feature>
<comment type="subcellular location">
    <subcellularLocation>
        <location evidence="1">Nucleus membrane</location>
    </subcellularLocation>
</comment>
<dbReference type="GO" id="GO:0034399">
    <property type="term" value="C:nuclear periphery"/>
    <property type="evidence" value="ECO:0007669"/>
    <property type="project" value="TreeGrafter"/>
</dbReference>
<dbReference type="GO" id="GO:0003682">
    <property type="term" value="F:chromatin binding"/>
    <property type="evidence" value="ECO:0007669"/>
    <property type="project" value="InterPro"/>
</dbReference>
<dbReference type="STRING" id="796925.A0A137NYC2"/>
<evidence type="ECO:0008006" key="11">
    <source>
        <dbReference type="Google" id="ProtNLM"/>
    </source>
</evidence>
<evidence type="ECO:0000259" key="8">
    <source>
        <dbReference type="Pfam" id="PF12949"/>
    </source>
</evidence>
<sequence length="518" mass="57871">MSKEYLEKDFDPNNSTVVQLKSILSANDVHTGHNPKKADLVDAFNQLVKPKIEEIKAKLEEEEDNDDYFNGKVNGNASTSSQNTSSSRRSSVKTRSQVARERSMTPSGYSDDEDVKPKVSPLRNNRTSMLEPSSSRKPQASAKKDADEINPENPFQSYRNKNATASASKATPSKGATKPRQSALKSASKPVNGEESNAGQKDTNQSDEDDDSQHQEPRRSARLQNTSSKSPQHESGRSHTTPGQQDGSAHNTASSRKSNTPNRPENIVEEEHDGVKYSKAWGVIRSMLFYSTVAISLALIVFNQYQNLRLSLSNETEPAIKRPTNFWGSEPLSCPPHAYCEDGKFIECEPGYKLKEGIFSRQYIPFLYPVCQPHNFEAINVELISNEILRFLDEYQTKLACEDFDGASEVSLEALHNYISIRFQIHPDQTYYTPLFNKSIQNLAKYESESIILYNKEREAIDPTDPDLLTKVESVGLQSTSYTIPCLAKLAGRRISNYYNEIVEQLKTGGTNAGGKTD</sequence>
<feature type="compositionally biased region" description="Polar residues" evidence="6">
    <location>
        <begin position="238"/>
        <end position="263"/>
    </location>
</feature>
<accession>A0A137NYC2</accession>
<dbReference type="GO" id="GO:0071763">
    <property type="term" value="P:nuclear membrane organization"/>
    <property type="evidence" value="ECO:0007669"/>
    <property type="project" value="TreeGrafter"/>
</dbReference>
<dbReference type="EMBL" id="KQ964619">
    <property type="protein sequence ID" value="KXN67678.1"/>
    <property type="molecule type" value="Genomic_DNA"/>
</dbReference>
<evidence type="ECO:0000259" key="7">
    <source>
        <dbReference type="Pfam" id="PF09402"/>
    </source>
</evidence>
<dbReference type="OMA" id="TYETICE"/>
<protein>
    <recommendedName>
        <fullName evidence="11">Man1/Src1 C-terminal domain-containing protein</fullName>
    </recommendedName>
</protein>
<keyword evidence="4" id="KW-0472">Membrane</keyword>
<evidence type="ECO:0000256" key="3">
    <source>
        <dbReference type="ARBA" id="ARBA00022989"/>
    </source>
</evidence>
<evidence type="ECO:0000256" key="2">
    <source>
        <dbReference type="ARBA" id="ARBA00022692"/>
    </source>
</evidence>
<keyword evidence="10" id="KW-1185">Reference proteome</keyword>
<feature type="region of interest" description="Disordered" evidence="6">
    <location>
        <begin position="58"/>
        <end position="271"/>
    </location>
</feature>
<gene>
    <name evidence="9" type="ORF">CONCODRAFT_86825</name>
</gene>
<feature type="compositionally biased region" description="Polar residues" evidence="6">
    <location>
        <begin position="153"/>
        <end position="162"/>
    </location>
</feature>
<dbReference type="CDD" id="cd12935">
    <property type="entry name" value="LEM_like"/>
    <property type="match status" value="1"/>
</dbReference>
<feature type="compositionally biased region" description="Low complexity" evidence="6">
    <location>
        <begin position="78"/>
        <end position="96"/>
    </location>
</feature>
<evidence type="ECO:0000313" key="9">
    <source>
        <dbReference type="EMBL" id="KXN67678.1"/>
    </source>
</evidence>
<proteinExistence type="predicted"/>